<organism evidence="7 8">
    <name type="scientific">Crenobacter cavernae</name>
    <dbReference type="NCBI Taxonomy" id="2290923"/>
    <lineage>
        <taxon>Bacteria</taxon>
        <taxon>Pseudomonadati</taxon>
        <taxon>Pseudomonadota</taxon>
        <taxon>Betaproteobacteria</taxon>
        <taxon>Neisseriales</taxon>
        <taxon>Neisseriaceae</taxon>
        <taxon>Crenobacter</taxon>
    </lineage>
</organism>
<keyword evidence="8" id="KW-1185">Reference proteome</keyword>
<dbReference type="EMBL" id="REGR01000008">
    <property type="protein sequence ID" value="RXZ43595.1"/>
    <property type="molecule type" value="Genomic_DNA"/>
</dbReference>
<evidence type="ECO:0000256" key="4">
    <source>
        <dbReference type="PROSITE-ProRule" id="PRU00433"/>
    </source>
</evidence>
<dbReference type="Proteomes" id="UP000290682">
    <property type="component" value="Unassembled WGS sequence"/>
</dbReference>
<dbReference type="Pfam" id="PF00034">
    <property type="entry name" value="Cytochrom_C"/>
    <property type="match status" value="1"/>
</dbReference>
<comment type="caution">
    <text evidence="7">The sequence shown here is derived from an EMBL/GenBank/DDBJ whole genome shotgun (WGS) entry which is preliminary data.</text>
</comment>
<keyword evidence="1 4" id="KW-0349">Heme</keyword>
<dbReference type="InterPro" id="IPR036909">
    <property type="entry name" value="Cyt_c-like_dom_sf"/>
</dbReference>
<reference evidence="7 8" key="1">
    <citation type="submission" date="2018-10" db="EMBL/GenBank/DDBJ databases">
        <title>Draft genome of Fastidiocella sp. strain 375T, a bacterium isolated from a karstic cave dripping water.</title>
        <authorList>
            <person name="Coelho C."/>
            <person name="Verissimo A."/>
            <person name="Tiago I."/>
        </authorList>
    </citation>
    <scope>NUCLEOTIDE SEQUENCE [LARGE SCALE GENOMIC DNA]</scope>
    <source>
        <strain evidence="7 8">CAVE-375</strain>
    </source>
</reference>
<dbReference type="PROSITE" id="PS51007">
    <property type="entry name" value="CYTC"/>
    <property type="match status" value="1"/>
</dbReference>
<accession>A0ABY0FEZ0</accession>
<sequence>MGVMALALGCIAPAAQAAKDAGLKSVERGRYLVKITGCNDCHTPGFAMSGGQVAEKQWLIGDSLGWRGPWGTTYPSNLRRYVQEVSEGDWLKVARTAELRPPMPVPSLRAMSDADLKAIYRYIRSLGPAGPTAPAYQPPGEEPKGPVVQFPAPPQ</sequence>
<evidence type="ECO:0000256" key="2">
    <source>
        <dbReference type="ARBA" id="ARBA00022723"/>
    </source>
</evidence>
<feature type="region of interest" description="Disordered" evidence="5">
    <location>
        <begin position="131"/>
        <end position="155"/>
    </location>
</feature>
<evidence type="ECO:0000256" key="1">
    <source>
        <dbReference type="ARBA" id="ARBA00022617"/>
    </source>
</evidence>
<evidence type="ECO:0000313" key="7">
    <source>
        <dbReference type="EMBL" id="RXZ43595.1"/>
    </source>
</evidence>
<keyword evidence="3 4" id="KW-0408">Iron</keyword>
<proteinExistence type="predicted"/>
<gene>
    <name evidence="7" type="ORF">EBB06_09530</name>
</gene>
<evidence type="ECO:0000259" key="6">
    <source>
        <dbReference type="PROSITE" id="PS51007"/>
    </source>
</evidence>
<keyword evidence="2 4" id="KW-0479">Metal-binding</keyword>
<dbReference type="Gene3D" id="1.10.760.10">
    <property type="entry name" value="Cytochrome c-like domain"/>
    <property type="match status" value="1"/>
</dbReference>
<feature type="domain" description="Cytochrome c" evidence="6">
    <location>
        <begin position="24"/>
        <end position="127"/>
    </location>
</feature>
<dbReference type="SUPFAM" id="SSF46626">
    <property type="entry name" value="Cytochrome c"/>
    <property type="match status" value="1"/>
</dbReference>
<protein>
    <submittedName>
        <fullName evidence="7">Cytochrome C</fullName>
    </submittedName>
</protein>
<evidence type="ECO:0000313" key="8">
    <source>
        <dbReference type="Proteomes" id="UP000290682"/>
    </source>
</evidence>
<evidence type="ECO:0000256" key="5">
    <source>
        <dbReference type="SAM" id="MobiDB-lite"/>
    </source>
</evidence>
<name>A0ABY0FEZ0_9NEIS</name>
<evidence type="ECO:0000256" key="3">
    <source>
        <dbReference type="ARBA" id="ARBA00023004"/>
    </source>
</evidence>
<dbReference type="InterPro" id="IPR009056">
    <property type="entry name" value="Cyt_c-like_dom"/>
</dbReference>